<evidence type="ECO:0000313" key="2">
    <source>
        <dbReference type="EMBL" id="BCG48738.1"/>
    </source>
</evidence>
<evidence type="ECO:0000313" key="3">
    <source>
        <dbReference type="Proteomes" id="UP000515472"/>
    </source>
</evidence>
<proteinExistence type="predicted"/>
<dbReference type="PANTHER" id="PTHR41247:SF1">
    <property type="entry name" value="HTH-TYPE TRANSCRIPTIONAL REPRESSOR YCNK"/>
    <property type="match status" value="1"/>
</dbReference>
<reference evidence="2 3" key="1">
    <citation type="submission" date="2020-06" db="EMBL/GenBank/DDBJ databases">
        <title>Interaction of electrochemicaly active bacteria, Geobacter bremensis R4 on different carbon anode.</title>
        <authorList>
            <person name="Meng L."/>
            <person name="Yoshida N."/>
        </authorList>
    </citation>
    <scope>NUCLEOTIDE SEQUENCE [LARGE SCALE GENOMIC DNA]</scope>
    <source>
        <strain evidence="2 3">R4</strain>
    </source>
</reference>
<gene>
    <name evidence="2" type="ORF">GEOBRER4_n3632</name>
</gene>
<organism evidence="2 3">
    <name type="scientific">Citrifermentans bremense</name>
    <dbReference type="NCBI Taxonomy" id="60035"/>
    <lineage>
        <taxon>Bacteria</taxon>
        <taxon>Pseudomonadati</taxon>
        <taxon>Thermodesulfobacteriota</taxon>
        <taxon>Desulfuromonadia</taxon>
        <taxon>Geobacterales</taxon>
        <taxon>Geobacteraceae</taxon>
        <taxon>Citrifermentans</taxon>
    </lineage>
</organism>
<accession>A0A6S6M4S9</accession>
<evidence type="ECO:0000256" key="1">
    <source>
        <dbReference type="SAM" id="SignalP"/>
    </source>
</evidence>
<dbReference type="Pfam" id="PF05573">
    <property type="entry name" value="NosL"/>
    <property type="match status" value="1"/>
</dbReference>
<dbReference type="Gene3D" id="3.30.70.2050">
    <property type="match status" value="1"/>
</dbReference>
<dbReference type="RefSeq" id="WP_185243378.1">
    <property type="nucleotide sequence ID" value="NZ_AP023213.1"/>
</dbReference>
<keyword evidence="3" id="KW-1185">Reference proteome</keyword>
<dbReference type="KEGG" id="gbn:GEOBRER4_34880"/>
<keyword evidence="1" id="KW-0732">Signal</keyword>
<name>A0A6S6M4S9_9BACT</name>
<feature type="signal peptide" evidence="1">
    <location>
        <begin position="1"/>
        <end position="24"/>
    </location>
</feature>
<dbReference type="EMBL" id="AP023213">
    <property type="protein sequence ID" value="BCG48738.1"/>
    <property type="molecule type" value="Genomic_DNA"/>
</dbReference>
<dbReference type="SUPFAM" id="SSF160387">
    <property type="entry name" value="NosL/MerB-like"/>
    <property type="match status" value="1"/>
</dbReference>
<dbReference type="Proteomes" id="UP000515472">
    <property type="component" value="Chromosome"/>
</dbReference>
<feature type="chain" id="PRO_5028012497" evidence="1">
    <location>
        <begin position="25"/>
        <end position="162"/>
    </location>
</feature>
<sequence>MIRRFLNYLSVCLAPFLVAALGLAATIRSDKVGPKDRCPVCGMFVAKYPDFAAQVKFHDGQVFHFDGAKDMFMFYFNVARYAPGLHASDVSAVYVTNYYELNLIDGKKALYVAGSDVYGPMGRELIPFANRSEAEDFLKDHEGKHLFRFQDVTPAVLSLLER</sequence>
<dbReference type="InterPro" id="IPR008719">
    <property type="entry name" value="N2O_reductase_NosL"/>
</dbReference>
<dbReference type="AlphaFoldDB" id="A0A6S6M4S9"/>
<protein>
    <submittedName>
        <fullName evidence="2">NosL-like protein</fullName>
    </submittedName>
</protein>
<dbReference type="PANTHER" id="PTHR41247">
    <property type="entry name" value="HTH-TYPE TRANSCRIPTIONAL REPRESSOR YCNK"/>
    <property type="match status" value="1"/>
</dbReference>